<feature type="domain" description="Aspartate/ornithine carbamoyltransferase carbamoyl-P binding" evidence="10">
    <location>
        <begin position="7"/>
        <end position="148"/>
    </location>
</feature>
<dbReference type="NCBIfam" id="NF002032">
    <property type="entry name" value="PRK00856.1"/>
    <property type="match status" value="1"/>
</dbReference>
<dbReference type="GO" id="GO:0044205">
    <property type="term" value="P:'de novo' UMP biosynthetic process"/>
    <property type="evidence" value="ECO:0007669"/>
    <property type="project" value="UniProtKB-UniRule"/>
</dbReference>
<dbReference type="InterPro" id="IPR006131">
    <property type="entry name" value="Asp_carbamoyltransf_Asp/Orn-bd"/>
</dbReference>
<feature type="binding site" evidence="8">
    <location>
        <position position="107"/>
    </location>
    <ligand>
        <name>carbamoyl phosphate</name>
        <dbReference type="ChEBI" id="CHEBI:58228"/>
    </ligand>
</feature>
<dbReference type="AlphaFoldDB" id="A0A937AEA9"/>
<evidence type="ECO:0000256" key="7">
    <source>
        <dbReference type="ARBA" id="ARBA00048859"/>
    </source>
</evidence>
<dbReference type="Gene3D" id="3.40.50.1370">
    <property type="entry name" value="Aspartate/ornithine carbamoyltransferase"/>
    <property type="match status" value="2"/>
</dbReference>
<evidence type="ECO:0000313" key="11">
    <source>
        <dbReference type="EMBL" id="MBL0848513.1"/>
    </source>
</evidence>
<evidence type="ECO:0000256" key="2">
    <source>
        <dbReference type="ARBA" id="ARBA00004852"/>
    </source>
</evidence>
<dbReference type="HAMAP" id="MF_00001">
    <property type="entry name" value="Asp_carb_tr"/>
    <property type="match status" value="1"/>
</dbReference>
<dbReference type="Pfam" id="PF02729">
    <property type="entry name" value="OTCace_N"/>
    <property type="match status" value="1"/>
</dbReference>
<dbReference type="PROSITE" id="PS00097">
    <property type="entry name" value="CARBAMOYLTRANSFERASE"/>
    <property type="match status" value="1"/>
</dbReference>
<comment type="subunit">
    <text evidence="8">Heterododecamer (2C3:3R2) of six catalytic PyrB chains organized as two trimers (C3), and six regulatory PyrI chains organized as three dimers (R2).</text>
</comment>
<evidence type="ECO:0000256" key="1">
    <source>
        <dbReference type="ARBA" id="ARBA00003822"/>
    </source>
</evidence>
<dbReference type="EC" id="2.1.3.2" evidence="8"/>
<reference evidence="11" key="1">
    <citation type="submission" date="2019-02" db="EMBL/GenBank/DDBJ databases">
        <title>A novel Candidatus Liberibacter species associated with the New Zealand native fuchsia psyllid, Ctenarytaina fuchsiae.</title>
        <authorList>
            <person name="Thompson S.M."/>
            <person name="Jorgensen N."/>
            <person name="David C."/>
            <person name="Bulman S.R."/>
            <person name="Smith G.R."/>
        </authorList>
    </citation>
    <scope>NUCLEOTIDE SEQUENCE</scope>
    <source>
        <strain evidence="11">Oxford</strain>
    </source>
</reference>
<dbReference type="InterPro" id="IPR036901">
    <property type="entry name" value="Asp/Orn_carbamoylTrfase_sf"/>
</dbReference>
<accession>A0A937AEA9</accession>
<comment type="function">
    <text evidence="6 8">Catalyzes the condensation of carbamoyl phosphate and aspartate to form carbamoyl aspartate and inorganic phosphate, the committed step in the de novo pyrimidine nucleotide biosynthesis pathway.</text>
</comment>
<dbReference type="InterPro" id="IPR002082">
    <property type="entry name" value="Asp_carbamoyltransf"/>
</dbReference>
<name>A0A937AEA9_9HYPH</name>
<feature type="domain" description="Aspartate/ornithine carbamoyltransferase Asp/Orn-binding" evidence="9">
    <location>
        <begin position="156"/>
        <end position="300"/>
    </location>
</feature>
<comment type="similarity">
    <text evidence="3 8">Belongs to the aspartate/ornithine carbamoyltransferase superfamily. ATCase family.</text>
</comment>
<dbReference type="SUPFAM" id="SSF53671">
    <property type="entry name" value="Aspartate/ornithine carbamoyltransferase"/>
    <property type="match status" value="1"/>
</dbReference>
<comment type="function">
    <text evidence="1">Reversibly catalyzes the transfer of the carbamoyl group from carbamoyl phosphate (CP) to the N(epsilon) atom of ornithine (ORN) to produce L-citrulline.</text>
</comment>
<comment type="caution">
    <text evidence="11">The sequence shown here is derived from an EMBL/GenBank/DDBJ whole genome shotgun (WGS) entry which is preliminary data.</text>
</comment>
<evidence type="ECO:0000313" key="12">
    <source>
        <dbReference type="Proteomes" id="UP000736856"/>
    </source>
</evidence>
<dbReference type="PRINTS" id="PR00100">
    <property type="entry name" value="AOTCASE"/>
</dbReference>
<dbReference type="PANTHER" id="PTHR45753:SF6">
    <property type="entry name" value="ASPARTATE CARBAMOYLTRANSFERASE"/>
    <property type="match status" value="1"/>
</dbReference>
<dbReference type="GO" id="GO:0004070">
    <property type="term" value="F:aspartate carbamoyltransferase activity"/>
    <property type="evidence" value="ECO:0007669"/>
    <property type="project" value="UniProtKB-UniRule"/>
</dbReference>
<feature type="binding site" evidence="8">
    <location>
        <position position="264"/>
    </location>
    <ligand>
        <name>carbamoyl phosphate</name>
        <dbReference type="ChEBI" id="CHEBI:58228"/>
    </ligand>
</feature>
<feature type="binding site" evidence="8">
    <location>
        <position position="265"/>
    </location>
    <ligand>
        <name>carbamoyl phosphate</name>
        <dbReference type="ChEBI" id="CHEBI:58228"/>
    </ligand>
</feature>
<dbReference type="GO" id="GO:0006520">
    <property type="term" value="P:amino acid metabolic process"/>
    <property type="evidence" value="ECO:0007669"/>
    <property type="project" value="InterPro"/>
</dbReference>
<dbReference type="NCBIfam" id="TIGR00670">
    <property type="entry name" value="asp_carb_tr"/>
    <property type="match status" value="1"/>
</dbReference>
<evidence type="ECO:0000259" key="10">
    <source>
        <dbReference type="Pfam" id="PF02729"/>
    </source>
</evidence>
<protein>
    <recommendedName>
        <fullName evidence="8">Aspartate carbamoyltransferase</fullName>
        <ecNumber evidence="8">2.1.3.2</ecNumber>
    </recommendedName>
    <alternativeName>
        <fullName evidence="8">Aspartate transcarbamylase</fullName>
        <shortName evidence="8">ATCase</shortName>
    </alternativeName>
</protein>
<sequence>MYFFPFRNFVSVKDLSMQDINHLLNCANEYLQGNHTPPPKQLCGLIQINLFLEASTRTQASFEIAAKRLGINVININTNNSSLKKGESFDDTVTTLQAMQPNIIVIRHPCSGAIHSLTQKTQGSCIINAGDGTHEHPTQAMLDALAIRHFKGKISNLRIAICGDILHSRVARSNIILLNTMGAHVRVIAPATLLPPDTSHMGIKVFHTMEEGLKDVDVIMVLRLQRERMTESLISSTREYAHMYSLDETKIKYAKKDAIVMHPGPINRNYEITSQVADGPQSIIQHQIKMGVAVRMAIIKELIVNQHNLIG</sequence>
<feature type="binding site" evidence="8">
    <location>
        <position position="169"/>
    </location>
    <ligand>
        <name>L-aspartate</name>
        <dbReference type="ChEBI" id="CHEBI:29991"/>
    </ligand>
</feature>
<dbReference type="EMBL" id="SEOL01000001">
    <property type="protein sequence ID" value="MBL0848513.1"/>
    <property type="molecule type" value="Genomic_DNA"/>
</dbReference>
<dbReference type="GO" id="GO:0006207">
    <property type="term" value="P:'de novo' pyrimidine nucleobase biosynthetic process"/>
    <property type="evidence" value="ECO:0007669"/>
    <property type="project" value="InterPro"/>
</dbReference>
<evidence type="ECO:0000256" key="6">
    <source>
        <dbReference type="ARBA" id="ARBA00043884"/>
    </source>
</evidence>
<organism evidence="11 12">
    <name type="scientific">Candidatus Liberibacter ctenarytainae</name>
    <dbReference type="NCBI Taxonomy" id="2020335"/>
    <lineage>
        <taxon>Bacteria</taxon>
        <taxon>Pseudomonadati</taxon>
        <taxon>Pseudomonadota</taxon>
        <taxon>Alphaproteobacteria</taxon>
        <taxon>Hyphomicrobiales</taxon>
        <taxon>Rhizobiaceae</taxon>
        <taxon>Liberibacter</taxon>
    </lineage>
</organism>
<keyword evidence="4 8" id="KW-0808">Transferase</keyword>
<dbReference type="FunFam" id="3.40.50.1370:FF:000007">
    <property type="entry name" value="Aspartate carbamoyltransferase"/>
    <property type="match status" value="1"/>
</dbReference>
<dbReference type="GO" id="GO:0016597">
    <property type="term" value="F:amino acid binding"/>
    <property type="evidence" value="ECO:0007669"/>
    <property type="project" value="InterPro"/>
</dbReference>
<proteinExistence type="inferred from homology"/>
<feature type="binding site" evidence="8">
    <location>
        <position position="223"/>
    </location>
    <ligand>
        <name>L-aspartate</name>
        <dbReference type="ChEBI" id="CHEBI:29991"/>
    </ligand>
</feature>
<evidence type="ECO:0000256" key="5">
    <source>
        <dbReference type="ARBA" id="ARBA00022975"/>
    </source>
</evidence>
<dbReference type="PRINTS" id="PR00101">
    <property type="entry name" value="ATCASE"/>
</dbReference>
<feature type="binding site" evidence="8">
    <location>
        <position position="58"/>
    </location>
    <ligand>
        <name>carbamoyl phosphate</name>
        <dbReference type="ChEBI" id="CHEBI:58228"/>
    </ligand>
</feature>
<keyword evidence="5 8" id="KW-0665">Pyrimidine biosynthesis</keyword>
<evidence type="ECO:0000256" key="3">
    <source>
        <dbReference type="ARBA" id="ARBA00008896"/>
    </source>
</evidence>
<dbReference type="PANTHER" id="PTHR45753">
    <property type="entry name" value="ORNITHINE CARBAMOYLTRANSFERASE, MITOCHONDRIAL"/>
    <property type="match status" value="1"/>
</dbReference>
<dbReference type="InterPro" id="IPR006132">
    <property type="entry name" value="Asp/Orn_carbamoyltranf_P-bd"/>
</dbReference>
<evidence type="ECO:0000256" key="8">
    <source>
        <dbReference type="HAMAP-Rule" id="MF_00001"/>
    </source>
</evidence>
<comment type="pathway">
    <text evidence="2 8">Pyrimidine metabolism; UMP biosynthesis via de novo pathway; (S)-dihydroorotate from bicarbonate: step 2/3.</text>
</comment>
<feature type="binding site" evidence="8">
    <location>
        <position position="136"/>
    </location>
    <ligand>
        <name>carbamoyl phosphate</name>
        <dbReference type="ChEBI" id="CHEBI:58228"/>
    </ligand>
</feature>
<feature type="binding site" evidence="8">
    <location>
        <position position="85"/>
    </location>
    <ligand>
        <name>L-aspartate</name>
        <dbReference type="ChEBI" id="CHEBI:29991"/>
    </ligand>
</feature>
<dbReference type="InterPro" id="IPR006130">
    <property type="entry name" value="Asp/Orn_carbamoylTrfase"/>
</dbReference>
<dbReference type="Pfam" id="PF00185">
    <property type="entry name" value="OTCace"/>
    <property type="match status" value="1"/>
</dbReference>
<dbReference type="Proteomes" id="UP000736856">
    <property type="component" value="Unassembled WGS sequence"/>
</dbReference>
<dbReference type="GO" id="GO:0005829">
    <property type="term" value="C:cytosol"/>
    <property type="evidence" value="ECO:0007669"/>
    <property type="project" value="TreeGrafter"/>
</dbReference>
<feature type="binding site" evidence="8">
    <location>
        <position position="57"/>
    </location>
    <ligand>
        <name>carbamoyl phosphate</name>
        <dbReference type="ChEBI" id="CHEBI:58228"/>
    </ligand>
</feature>
<comment type="catalytic activity">
    <reaction evidence="7 8">
        <text>carbamoyl phosphate + L-aspartate = N-carbamoyl-L-aspartate + phosphate + H(+)</text>
        <dbReference type="Rhea" id="RHEA:20013"/>
        <dbReference type="ChEBI" id="CHEBI:15378"/>
        <dbReference type="ChEBI" id="CHEBI:29991"/>
        <dbReference type="ChEBI" id="CHEBI:32814"/>
        <dbReference type="ChEBI" id="CHEBI:43474"/>
        <dbReference type="ChEBI" id="CHEBI:58228"/>
        <dbReference type="EC" id="2.1.3.2"/>
    </reaction>
</comment>
<evidence type="ECO:0000256" key="4">
    <source>
        <dbReference type="ARBA" id="ARBA00022679"/>
    </source>
</evidence>
<feature type="binding site" evidence="8">
    <location>
        <position position="139"/>
    </location>
    <ligand>
        <name>carbamoyl phosphate</name>
        <dbReference type="ChEBI" id="CHEBI:58228"/>
    </ligand>
</feature>
<evidence type="ECO:0000259" key="9">
    <source>
        <dbReference type="Pfam" id="PF00185"/>
    </source>
</evidence>
<gene>
    <name evidence="8" type="primary">pyrB</name>
    <name evidence="11" type="ORF">EU981_00170</name>
</gene>